<feature type="region of interest" description="Disordered" evidence="1">
    <location>
        <begin position="203"/>
        <end position="230"/>
    </location>
</feature>
<accession>A0A1I5AV42</accession>
<proteinExistence type="predicted"/>
<dbReference type="OrthoDB" id="9803231at2"/>
<dbReference type="Pfam" id="PF00249">
    <property type="entry name" value="Myb_DNA-binding"/>
    <property type="match status" value="1"/>
</dbReference>
<reference evidence="4 5" key="1">
    <citation type="submission" date="2016-10" db="EMBL/GenBank/DDBJ databases">
        <authorList>
            <person name="de Groot N.N."/>
        </authorList>
    </citation>
    <scope>NUCLEOTIDE SEQUENCE [LARGE SCALE GENOMIC DNA]</scope>
    <source>
        <strain evidence="4 5">CPCC 201259</strain>
    </source>
</reference>
<dbReference type="AlphaFoldDB" id="A0A1I5AV42"/>
<evidence type="ECO:0000313" key="4">
    <source>
        <dbReference type="EMBL" id="SFN66281.1"/>
    </source>
</evidence>
<dbReference type="InterPro" id="IPR009057">
    <property type="entry name" value="Homeodomain-like_sf"/>
</dbReference>
<dbReference type="EMBL" id="RBXX01000002">
    <property type="protein sequence ID" value="RKT86375.1"/>
    <property type="molecule type" value="Genomic_DNA"/>
</dbReference>
<evidence type="ECO:0000313" key="5">
    <source>
        <dbReference type="Proteomes" id="UP000199398"/>
    </source>
</evidence>
<evidence type="ECO:0000313" key="6">
    <source>
        <dbReference type="Proteomes" id="UP000270697"/>
    </source>
</evidence>
<dbReference type="RefSeq" id="WP_093153580.1">
    <property type="nucleotide sequence ID" value="NZ_FOUP01000006.1"/>
</dbReference>
<protein>
    <submittedName>
        <fullName evidence="4">Myb-like DNA-binding domain-containing protein</fullName>
    </submittedName>
    <submittedName>
        <fullName evidence="3">Myb-like DNA-binding protein</fullName>
    </submittedName>
</protein>
<keyword evidence="6" id="KW-1185">Reference proteome</keyword>
<dbReference type="InterPro" id="IPR001005">
    <property type="entry name" value="SANT/Myb"/>
</dbReference>
<dbReference type="Proteomes" id="UP000199398">
    <property type="component" value="Unassembled WGS sequence"/>
</dbReference>
<sequence>MANTEAEQGQALCLTDDERSDITILLATTQSISTIARQTGHNECAVDTVLQDDPKLQELRAAAFFERKILILERLLAGWTRKQVRTRLSISHSLLDGLVIPISKEIATALRARPWTGEDMGMFNPSRPRVDPVITRFRTGHATVHDVITAVREADQHLAEDLLIQSVHNAATRSPQPPPTPFTTEERRQIARLRDEEKKTWEEIAQHFPGRSADALQRRYSQDRKAQVTN</sequence>
<name>A0A1I5AV42_9PSEU</name>
<gene>
    <name evidence="3" type="ORF">ATL45_4741</name>
    <name evidence="4" type="ORF">SAMN05421805_10616</name>
</gene>
<keyword evidence="4" id="KW-0238">DNA-binding</keyword>
<dbReference type="STRING" id="455193.SAMN05421805_10616"/>
<dbReference type="Proteomes" id="UP000270697">
    <property type="component" value="Unassembled WGS sequence"/>
</dbReference>
<evidence type="ECO:0000259" key="2">
    <source>
        <dbReference type="SMART" id="SM00717"/>
    </source>
</evidence>
<feature type="compositionally biased region" description="Basic and acidic residues" evidence="1">
    <location>
        <begin position="216"/>
        <end position="230"/>
    </location>
</feature>
<feature type="domain" description="Myb-like" evidence="2">
    <location>
        <begin position="178"/>
        <end position="226"/>
    </location>
</feature>
<evidence type="ECO:0000313" key="3">
    <source>
        <dbReference type="EMBL" id="RKT86375.1"/>
    </source>
</evidence>
<organism evidence="4 5">
    <name type="scientific">Saccharopolyspora antimicrobica</name>
    <dbReference type="NCBI Taxonomy" id="455193"/>
    <lineage>
        <taxon>Bacteria</taxon>
        <taxon>Bacillati</taxon>
        <taxon>Actinomycetota</taxon>
        <taxon>Actinomycetes</taxon>
        <taxon>Pseudonocardiales</taxon>
        <taxon>Pseudonocardiaceae</taxon>
        <taxon>Saccharopolyspora</taxon>
    </lineage>
</organism>
<dbReference type="Gene3D" id="1.10.10.60">
    <property type="entry name" value="Homeodomain-like"/>
    <property type="match status" value="1"/>
</dbReference>
<evidence type="ECO:0000256" key="1">
    <source>
        <dbReference type="SAM" id="MobiDB-lite"/>
    </source>
</evidence>
<dbReference type="EMBL" id="FOUP01000006">
    <property type="protein sequence ID" value="SFN66281.1"/>
    <property type="molecule type" value="Genomic_DNA"/>
</dbReference>
<dbReference type="CDD" id="cd00167">
    <property type="entry name" value="SANT"/>
    <property type="match status" value="1"/>
</dbReference>
<dbReference type="SMART" id="SM00717">
    <property type="entry name" value="SANT"/>
    <property type="match status" value="1"/>
</dbReference>
<reference evidence="3 6" key="2">
    <citation type="submission" date="2018-10" db="EMBL/GenBank/DDBJ databases">
        <title>Sequencing the genomes of 1000 actinobacteria strains.</title>
        <authorList>
            <person name="Klenk H.-P."/>
        </authorList>
    </citation>
    <scope>NUCLEOTIDE SEQUENCE [LARGE SCALE GENOMIC DNA]</scope>
    <source>
        <strain evidence="3 6">DSM 45119</strain>
    </source>
</reference>
<dbReference type="SUPFAM" id="SSF46689">
    <property type="entry name" value="Homeodomain-like"/>
    <property type="match status" value="1"/>
</dbReference>
<dbReference type="GO" id="GO:0003677">
    <property type="term" value="F:DNA binding"/>
    <property type="evidence" value="ECO:0007669"/>
    <property type="project" value="UniProtKB-KW"/>
</dbReference>